<reference evidence="1 2" key="1">
    <citation type="submission" date="2014-06" db="EMBL/GenBank/DDBJ databases">
        <title>Draft genome sequence of Paenibacillus sp. MSt1.</title>
        <authorList>
            <person name="Aw Y.K."/>
            <person name="Ong K.S."/>
            <person name="Gan H.M."/>
            <person name="Lee S.M."/>
        </authorList>
    </citation>
    <scope>NUCLEOTIDE SEQUENCE [LARGE SCALE GENOMIC DNA]</scope>
    <source>
        <strain evidence="1 2">MSt1</strain>
    </source>
</reference>
<proteinExistence type="predicted"/>
<sequence length="66" mass="7300">MKRSGIAPKIIGMIALNAQQTAAKSGDVFNAIQMTEEAALQGNQAIHTSNYHRPTYCLGKRRRRQS</sequence>
<dbReference type="RefSeq" id="WP_036687976.1">
    <property type="nucleotide sequence ID" value="NZ_JNVM01000021.1"/>
</dbReference>
<evidence type="ECO:0000313" key="1">
    <source>
        <dbReference type="EMBL" id="KEQ23511.1"/>
    </source>
</evidence>
<organism evidence="1 2">
    <name type="scientific">Paenibacillus tyrfis</name>
    <dbReference type="NCBI Taxonomy" id="1501230"/>
    <lineage>
        <taxon>Bacteria</taxon>
        <taxon>Bacillati</taxon>
        <taxon>Bacillota</taxon>
        <taxon>Bacilli</taxon>
        <taxon>Bacillales</taxon>
        <taxon>Paenibacillaceae</taxon>
        <taxon>Paenibacillus</taxon>
    </lineage>
</organism>
<name>A0A081NYI8_9BACL</name>
<dbReference type="EMBL" id="JNVM01000021">
    <property type="protein sequence ID" value="KEQ23511.1"/>
    <property type="molecule type" value="Genomic_DNA"/>
</dbReference>
<accession>A0A081NYI8</accession>
<comment type="caution">
    <text evidence="1">The sequence shown here is derived from an EMBL/GenBank/DDBJ whole genome shotgun (WGS) entry which is preliminary data.</text>
</comment>
<dbReference type="AlphaFoldDB" id="A0A081NYI8"/>
<protein>
    <submittedName>
        <fullName evidence="1">Uncharacterized protein</fullName>
    </submittedName>
</protein>
<dbReference type="Proteomes" id="UP000028123">
    <property type="component" value="Unassembled WGS sequence"/>
</dbReference>
<gene>
    <name evidence="1" type="ORF">ET33_15365</name>
</gene>
<keyword evidence="2" id="KW-1185">Reference proteome</keyword>
<evidence type="ECO:0000313" key="2">
    <source>
        <dbReference type="Proteomes" id="UP000028123"/>
    </source>
</evidence>